<evidence type="ECO:0000313" key="1">
    <source>
        <dbReference type="EMBL" id="BBM63133.1"/>
    </source>
</evidence>
<proteinExistence type="predicted"/>
<protein>
    <submittedName>
        <fullName evidence="1">Uncharacterized protein</fullName>
    </submittedName>
</protein>
<organism evidence="1">
    <name type="scientific">Escherichia albertii</name>
    <dbReference type="NCBI Taxonomy" id="208962"/>
    <lineage>
        <taxon>Bacteria</taxon>
        <taxon>Pseudomonadati</taxon>
        <taxon>Pseudomonadota</taxon>
        <taxon>Gammaproteobacteria</taxon>
        <taxon>Enterobacterales</taxon>
        <taxon>Enterobacteriaceae</taxon>
        <taxon>Escherichia</taxon>
    </lineage>
</organism>
<accession>A0A5A4UAL1</accession>
<dbReference type="EMBL" id="LC494355">
    <property type="protein sequence ID" value="BBM63133.1"/>
    <property type="molecule type" value="Genomic_DNA"/>
</dbReference>
<sequence length="64" mass="7551">MKKFDIPMIKAITGEKFTLLVYYRAVLVQDFNIELRLKIRKAAMGEITWHQAFRELSLVILPEL</sequence>
<name>A0A5A4UAL1_ESCAL</name>
<reference evidence="1" key="1">
    <citation type="submission" date="2019-07" db="EMBL/GenBank/DDBJ databases">
        <title>Overview of O-antigen diversity of Escherichia albertii, an emerging enteropathogen; genetic structure, serology, and development of O-genotyping method.</title>
        <authorList>
            <person name="Ooka T."/>
            <person name="Seto K."/>
            <person name="Ogura Y."/>
            <person name="Iguchi A."/>
            <person name="Imura N."/>
            <person name="Honda M."/>
            <person name="Etoh Y."/>
            <person name="Ikeda T."/>
            <person name="Sugitani W."/>
            <person name="Konno T."/>
            <person name="Kawano K."/>
            <person name="Kudo Y."/>
            <person name="Murakami K."/>
            <person name="Hayashi T."/>
            <person name="Nishi J."/>
        </authorList>
    </citation>
    <scope>NUCLEOTIDE SEQUENCE</scope>
    <source>
        <strain evidence="1">EC06-170</strain>
    </source>
</reference>
<dbReference type="AlphaFoldDB" id="A0A5A4UAL1"/>